<dbReference type="AlphaFoldDB" id="A0A7K3WLB4"/>
<feature type="transmembrane region" description="Helical" evidence="1">
    <location>
        <begin position="387"/>
        <end position="405"/>
    </location>
</feature>
<feature type="transmembrane region" description="Helical" evidence="1">
    <location>
        <begin position="6"/>
        <end position="25"/>
    </location>
</feature>
<feature type="transmembrane region" description="Helical" evidence="1">
    <location>
        <begin position="123"/>
        <end position="143"/>
    </location>
</feature>
<evidence type="ECO:0000313" key="2">
    <source>
        <dbReference type="EMBL" id="NEN22427.1"/>
    </source>
</evidence>
<sequence length="436" mass="50785">MKKVDISKITLIAIMVLMTAISSNINWGKERWKGIVEADGKGYYAYLPAVFIYHDLNFGFFDHIEKEKYYNPNRYYDYRANSGTGQLINKYYSGTAVAELPFFVMAHSLTIATNGDADGYSKYYMIFINIAALFYLFLGLFYLRKTLIAYAIPRWAISATLVAAVFATNLFVYTVVDTGLSHVFSFGFISAFIYFTKRYFNTPKAKSLPVLALLLGIIVLIRPVNLLIILSWPFLAGSLKSVKEGLKFAIIHYKNLIFSAAIFVIIVSIQLIIYKISTGQLIVYSYQEEGFNFLDPHFIDILFSYKKGLFLYTPMYLLAMFGLIPFFNKRKFAVLSWLIFFVIITYVFSSWWMWYYGGSFSSRVYVEYIPLFMILFAVLLAEAKSKKWRIALLSLTFLLLVVCQVQTYQYRYYEIHWDEMTKEKYWDVFLMRNRLG</sequence>
<dbReference type="Proteomes" id="UP000486602">
    <property type="component" value="Unassembled WGS sequence"/>
</dbReference>
<keyword evidence="1" id="KW-0472">Membrane</keyword>
<accession>A0A7K3WLB4</accession>
<name>A0A7K3WLB4_9FLAO</name>
<feature type="transmembrane region" description="Helical" evidence="1">
    <location>
        <begin position="309"/>
        <end position="328"/>
    </location>
</feature>
<proteinExistence type="predicted"/>
<organism evidence="2 3">
    <name type="scientific">Cryomorpha ignava</name>
    <dbReference type="NCBI Taxonomy" id="101383"/>
    <lineage>
        <taxon>Bacteria</taxon>
        <taxon>Pseudomonadati</taxon>
        <taxon>Bacteroidota</taxon>
        <taxon>Flavobacteriia</taxon>
        <taxon>Flavobacteriales</taxon>
        <taxon>Cryomorphaceae</taxon>
        <taxon>Cryomorpha</taxon>
    </lineage>
</organism>
<keyword evidence="1" id="KW-0812">Transmembrane</keyword>
<feature type="transmembrane region" description="Helical" evidence="1">
    <location>
        <begin position="91"/>
        <end position="111"/>
    </location>
</feature>
<feature type="transmembrane region" description="Helical" evidence="1">
    <location>
        <begin position="155"/>
        <end position="173"/>
    </location>
</feature>
<comment type="caution">
    <text evidence="2">The sequence shown here is derived from an EMBL/GenBank/DDBJ whole genome shotgun (WGS) entry which is preliminary data.</text>
</comment>
<dbReference type="RefSeq" id="WP_163283156.1">
    <property type="nucleotide sequence ID" value="NZ_JAAGVY010000003.1"/>
</dbReference>
<protein>
    <recommendedName>
        <fullName evidence="4">Glycosyltransferase family 39 protein</fullName>
    </recommendedName>
</protein>
<feature type="transmembrane region" description="Helical" evidence="1">
    <location>
        <begin position="208"/>
        <end position="235"/>
    </location>
</feature>
<dbReference type="EMBL" id="JAAGVY010000003">
    <property type="protein sequence ID" value="NEN22427.1"/>
    <property type="molecule type" value="Genomic_DNA"/>
</dbReference>
<evidence type="ECO:0000313" key="3">
    <source>
        <dbReference type="Proteomes" id="UP000486602"/>
    </source>
</evidence>
<evidence type="ECO:0000256" key="1">
    <source>
        <dbReference type="SAM" id="Phobius"/>
    </source>
</evidence>
<keyword evidence="3" id="KW-1185">Reference proteome</keyword>
<feature type="transmembrane region" description="Helical" evidence="1">
    <location>
        <begin position="255"/>
        <end position="274"/>
    </location>
</feature>
<gene>
    <name evidence="2" type="ORF">G3O08_02785</name>
</gene>
<feature type="transmembrane region" description="Helical" evidence="1">
    <location>
        <begin position="334"/>
        <end position="357"/>
    </location>
</feature>
<keyword evidence="1" id="KW-1133">Transmembrane helix</keyword>
<reference evidence="2 3" key="1">
    <citation type="submission" date="2020-02" db="EMBL/GenBank/DDBJ databases">
        <title>Out from the shadows clarifying the taxonomy of the family Cryomorphaceae and related taxa by utilizing the GTDB taxonomic framework.</title>
        <authorList>
            <person name="Bowman J.P."/>
        </authorList>
    </citation>
    <scope>NUCLEOTIDE SEQUENCE [LARGE SCALE GENOMIC DNA]</scope>
    <source>
        <strain evidence="2 3">QSSC 1-22</strain>
    </source>
</reference>
<feature type="transmembrane region" description="Helical" evidence="1">
    <location>
        <begin position="364"/>
        <end position="381"/>
    </location>
</feature>
<evidence type="ECO:0008006" key="4">
    <source>
        <dbReference type="Google" id="ProtNLM"/>
    </source>
</evidence>